<keyword evidence="3" id="KW-0256">Endoplasmic reticulum</keyword>
<sequence>MVRIGLAVAALAVTTSASASAAASAFGVESKLQQVRGVSPDDITKYQPYQNAAGQLRWKCLDGSHDLAWTAVNDDYCDCPDGSDEPGTSACPNSTFYCHNKGHIPTVIRSSRVDDGICDPECCDGSDETDGKVSCPNRCEKIGREYRKKMTELENIRRAGGKIRDRYITEARKDKEALEAEIAQLEVQVQVAIEREQRLKQDLQRAETVDRAVIDAKMRTPLYAKLTAHQAAVKSLAAAHTALKTELQTLTLLLDDLAKGYNPNYQDMAVKGAVVAYKEWRGVPADTSADELASDNAKLKTLFDQGEWGPQRLDELVREDPLDIMDGGLDGPADRRVASGGDDGGLLFRVHEYLPDVFVPYFEAMVDTLLDVLIKANIITDVKRMRPKSGSDGDEPENVALARKAHTDASSQLSKTRSDLETRTNKLKDMSTKYGRQMEFKSLENKCVSKDMGEYTYEYCFFGRAKQIPNNGGGQISLGTFTNWNPRKDRESWQDEFWTQQIYARGQKCWNGPERSAIVDLVCDVDNALLDVFEAEKCIYSIKVSTPAVCFPPEQPPASSTGPASQEPTSDTITPQVHVKDEL</sequence>
<feature type="region of interest" description="Disordered" evidence="6">
    <location>
        <begin position="551"/>
        <end position="583"/>
    </location>
</feature>
<dbReference type="InterPro" id="IPR028146">
    <property type="entry name" value="PRKCSH_N"/>
</dbReference>
<evidence type="ECO:0000313" key="9">
    <source>
        <dbReference type="EMBL" id="PWY98421.1"/>
    </source>
</evidence>
<dbReference type="FunCoup" id="A0A317XK43">
    <property type="interactions" value="588"/>
</dbReference>
<evidence type="ECO:0000256" key="1">
    <source>
        <dbReference type="ARBA" id="ARBA00022387"/>
    </source>
</evidence>
<dbReference type="InterPro" id="IPR036607">
    <property type="entry name" value="PRKCSH"/>
</dbReference>
<dbReference type="STRING" id="1882483.A0A317XK43"/>
<dbReference type="PANTHER" id="PTHR12630:SF1">
    <property type="entry name" value="GLUCOSIDASE 2 SUBUNIT BETA"/>
    <property type="match status" value="1"/>
</dbReference>
<feature type="compositionally biased region" description="Polar residues" evidence="6">
    <location>
        <begin position="557"/>
        <end position="575"/>
    </location>
</feature>
<evidence type="ECO:0000256" key="3">
    <source>
        <dbReference type="ARBA" id="ARBA00022824"/>
    </source>
</evidence>
<feature type="domain" description="MRH" evidence="8">
    <location>
        <begin position="445"/>
        <end position="552"/>
    </location>
</feature>
<dbReference type="EMBL" id="KZ819198">
    <property type="protein sequence ID" value="PWY98421.1"/>
    <property type="molecule type" value="Genomic_DNA"/>
</dbReference>
<dbReference type="SUPFAM" id="SSF50911">
    <property type="entry name" value="Mannose 6-phosphate receptor domain"/>
    <property type="match status" value="1"/>
</dbReference>
<keyword evidence="4" id="KW-1015">Disulfide bond</keyword>
<dbReference type="InterPro" id="IPR009011">
    <property type="entry name" value="Man6P_isomerase_rcpt-bd_dom_sf"/>
</dbReference>
<dbReference type="InParanoid" id="A0A317XK43"/>
<dbReference type="GO" id="GO:0006491">
    <property type="term" value="P:N-glycan processing"/>
    <property type="evidence" value="ECO:0007669"/>
    <property type="project" value="TreeGrafter"/>
</dbReference>
<keyword evidence="10" id="KW-1185">Reference proteome</keyword>
<dbReference type="PROSITE" id="PS51914">
    <property type="entry name" value="MRH"/>
    <property type="match status" value="1"/>
</dbReference>
<gene>
    <name evidence="9" type="ORF">BCV70DRAFT_201738</name>
</gene>
<dbReference type="OrthoDB" id="202234at2759"/>
<keyword evidence="5" id="KW-0175">Coiled coil</keyword>
<dbReference type="Pfam" id="PF12999">
    <property type="entry name" value="PRKCSH-like"/>
    <property type="match status" value="1"/>
</dbReference>
<accession>A0A317XK43</accession>
<dbReference type="InterPro" id="IPR044865">
    <property type="entry name" value="MRH_dom"/>
</dbReference>
<proteinExistence type="predicted"/>
<dbReference type="PANTHER" id="PTHR12630">
    <property type="entry name" value="N-LINKED OLIGOSACCHARIDE PROCESSING"/>
    <property type="match status" value="1"/>
</dbReference>
<evidence type="ECO:0000256" key="6">
    <source>
        <dbReference type="SAM" id="MobiDB-lite"/>
    </source>
</evidence>
<keyword evidence="2 7" id="KW-0732">Signal</keyword>
<evidence type="ECO:0000313" key="10">
    <source>
        <dbReference type="Proteomes" id="UP000246740"/>
    </source>
</evidence>
<dbReference type="GO" id="GO:0017177">
    <property type="term" value="C:glucosidase II complex"/>
    <property type="evidence" value="ECO:0007669"/>
    <property type="project" value="TreeGrafter"/>
</dbReference>
<dbReference type="AlphaFoldDB" id="A0A317XK43"/>
<name>A0A317XK43_9BASI</name>
<evidence type="ECO:0000256" key="5">
    <source>
        <dbReference type="SAM" id="Coils"/>
    </source>
</evidence>
<evidence type="ECO:0000256" key="7">
    <source>
        <dbReference type="SAM" id="SignalP"/>
    </source>
</evidence>
<feature type="chain" id="PRO_5016295995" description="Glucosidase 2 subunit beta" evidence="7">
    <location>
        <begin position="18"/>
        <end position="583"/>
    </location>
</feature>
<feature type="signal peptide" evidence="7">
    <location>
        <begin position="1"/>
        <end position="17"/>
    </location>
</feature>
<dbReference type="Pfam" id="PF13015">
    <property type="entry name" value="PRKCSH_1"/>
    <property type="match status" value="1"/>
</dbReference>
<evidence type="ECO:0000256" key="2">
    <source>
        <dbReference type="ARBA" id="ARBA00022729"/>
    </source>
</evidence>
<dbReference type="Proteomes" id="UP000246740">
    <property type="component" value="Unassembled WGS sequence"/>
</dbReference>
<reference evidence="9 10" key="1">
    <citation type="journal article" date="2018" name="Mol. Biol. Evol.">
        <title>Broad Genomic Sampling Reveals a Smut Pathogenic Ancestry of the Fungal Clade Ustilaginomycotina.</title>
        <authorList>
            <person name="Kijpornyongpan T."/>
            <person name="Mondo S.J."/>
            <person name="Barry K."/>
            <person name="Sandor L."/>
            <person name="Lee J."/>
            <person name="Lipzen A."/>
            <person name="Pangilinan J."/>
            <person name="LaButti K."/>
            <person name="Hainaut M."/>
            <person name="Henrissat B."/>
            <person name="Grigoriev I.V."/>
            <person name="Spatafora J.W."/>
            <person name="Aime M.C."/>
        </authorList>
    </citation>
    <scope>NUCLEOTIDE SEQUENCE [LARGE SCALE GENOMIC DNA]</scope>
    <source>
        <strain evidence="9 10">MCA 3645</strain>
    </source>
</reference>
<feature type="coiled-coil region" evidence="5">
    <location>
        <begin position="168"/>
        <end position="209"/>
    </location>
</feature>
<dbReference type="InterPro" id="IPR039794">
    <property type="entry name" value="Gtb1-like"/>
</dbReference>
<protein>
    <recommendedName>
        <fullName evidence="1">Glucosidase 2 subunit beta</fullName>
    </recommendedName>
</protein>
<evidence type="ECO:0000256" key="4">
    <source>
        <dbReference type="ARBA" id="ARBA00023157"/>
    </source>
</evidence>
<evidence type="ECO:0000259" key="8">
    <source>
        <dbReference type="PROSITE" id="PS51914"/>
    </source>
</evidence>
<organism evidence="9 10">
    <name type="scientific">Testicularia cyperi</name>
    <dbReference type="NCBI Taxonomy" id="1882483"/>
    <lineage>
        <taxon>Eukaryota</taxon>
        <taxon>Fungi</taxon>
        <taxon>Dikarya</taxon>
        <taxon>Basidiomycota</taxon>
        <taxon>Ustilaginomycotina</taxon>
        <taxon>Ustilaginomycetes</taxon>
        <taxon>Ustilaginales</taxon>
        <taxon>Anthracoideaceae</taxon>
        <taxon>Testicularia</taxon>
    </lineage>
</organism>
<dbReference type="Gene3D" id="2.70.130.10">
    <property type="entry name" value="Mannose-6-phosphate receptor binding domain"/>
    <property type="match status" value="1"/>
</dbReference>